<reference evidence="2 3" key="1">
    <citation type="journal article" date="2012" name="Environ. Microbiol.">
        <title>The genome of the ammonia-oxidizing Candidatus Nitrososphaera gargensis: insights into metabolic versatility and environmental adaptations.</title>
        <authorList>
            <person name="Spang A."/>
            <person name="Poehlein A."/>
            <person name="Offre P."/>
            <person name="Zumbragel S."/>
            <person name="Haider S."/>
            <person name="Rychlik N."/>
            <person name="Nowka B."/>
            <person name="Schmeisser C."/>
            <person name="Lebedeva E.V."/>
            <person name="Rattei T."/>
            <person name="Bohm C."/>
            <person name="Schmid M."/>
            <person name="Galushko A."/>
            <person name="Hatzenpichler R."/>
            <person name="Weinmaier T."/>
            <person name="Daniel R."/>
            <person name="Schleper C."/>
            <person name="Spieck E."/>
            <person name="Streit W."/>
            <person name="Wagner M."/>
        </authorList>
    </citation>
    <scope>NUCLEOTIDE SEQUENCE [LARGE SCALE GENOMIC DNA]</scope>
    <source>
        <strain evidence="3">Ga9.2</strain>
    </source>
</reference>
<dbReference type="STRING" id="1237085.Ngar_c31640"/>
<dbReference type="BioCyc" id="CNIT1237085:G1324-3164-MONOMER"/>
<dbReference type="Proteomes" id="UP000008037">
    <property type="component" value="Chromosome"/>
</dbReference>
<dbReference type="GeneID" id="13796974"/>
<evidence type="ECO:0000313" key="2">
    <source>
        <dbReference type="EMBL" id="AFU60080.1"/>
    </source>
</evidence>
<feature type="transmembrane region" description="Helical" evidence="1">
    <location>
        <begin position="81"/>
        <end position="104"/>
    </location>
</feature>
<organism evidence="2 3">
    <name type="scientific">Nitrososphaera gargensis (strain Ga9.2)</name>
    <dbReference type="NCBI Taxonomy" id="1237085"/>
    <lineage>
        <taxon>Archaea</taxon>
        <taxon>Nitrososphaerota</taxon>
        <taxon>Nitrososphaeria</taxon>
        <taxon>Nitrososphaerales</taxon>
        <taxon>Nitrososphaeraceae</taxon>
        <taxon>Nitrososphaera</taxon>
    </lineage>
</organism>
<evidence type="ECO:0000313" key="3">
    <source>
        <dbReference type="Proteomes" id="UP000008037"/>
    </source>
</evidence>
<dbReference type="EMBL" id="CP002408">
    <property type="protein sequence ID" value="AFU60080.1"/>
    <property type="molecule type" value="Genomic_DNA"/>
</dbReference>
<dbReference type="RefSeq" id="WP_015020613.1">
    <property type="nucleotide sequence ID" value="NC_018719.1"/>
</dbReference>
<feature type="transmembrane region" description="Helical" evidence="1">
    <location>
        <begin position="116"/>
        <end position="144"/>
    </location>
</feature>
<dbReference type="HOGENOM" id="CLU_1412304_0_0_2"/>
<dbReference type="KEGG" id="nga:Ngar_c31640"/>
<dbReference type="AlphaFoldDB" id="K0IJ92"/>
<keyword evidence="1" id="KW-0812">Transmembrane</keyword>
<name>K0IJ92_NITGG</name>
<keyword evidence="3" id="KW-1185">Reference proteome</keyword>
<feature type="transmembrane region" description="Helical" evidence="1">
    <location>
        <begin position="41"/>
        <end position="61"/>
    </location>
</feature>
<evidence type="ECO:0000256" key="1">
    <source>
        <dbReference type="SAM" id="Phobius"/>
    </source>
</evidence>
<accession>K0IJ92</accession>
<feature type="transmembrane region" description="Helical" evidence="1">
    <location>
        <begin position="12"/>
        <end position="35"/>
    </location>
</feature>
<protein>
    <recommendedName>
        <fullName evidence="4">DUF4149 domain-containing protein</fullName>
    </recommendedName>
</protein>
<keyword evidence="1" id="KW-1133">Transmembrane helix</keyword>
<dbReference type="PATRIC" id="fig|1237085.11.peg.3142"/>
<evidence type="ECO:0008006" key="4">
    <source>
        <dbReference type="Google" id="ProtNLM"/>
    </source>
</evidence>
<feature type="transmembrane region" description="Helical" evidence="1">
    <location>
        <begin position="164"/>
        <end position="185"/>
    </location>
</feature>
<proteinExistence type="predicted"/>
<sequence>MELVIEEKQHRIISPYSLLTLLVPVVALVAVLLYGNLLALNYVHVLMGGTWTGIDLFMGIVMSQVMKGLEPQARTQVIKKLVPVMLFLMPALAAVAITSGITLAQRMNMPTLESPTIIAAVIIVIILSVQGFGMIMPTEIRVFLELQKKEPNRDKIIRWGMRNIKLAGSQGVFQVALIFVMANLAKGFV</sequence>
<keyword evidence="1" id="KW-0472">Membrane</keyword>
<dbReference type="InParanoid" id="K0IJ92"/>
<dbReference type="OrthoDB" id="10480at2157"/>
<gene>
    <name evidence="2" type="ordered locus">Ngar_c31640</name>
</gene>